<dbReference type="KEGG" id="ffa:FFWV33_10250"/>
<organism evidence="1 2">
    <name type="scientific">Flavobacterium faecale</name>
    <dbReference type="NCBI Taxonomy" id="1355330"/>
    <lineage>
        <taxon>Bacteria</taxon>
        <taxon>Pseudomonadati</taxon>
        <taxon>Bacteroidota</taxon>
        <taxon>Flavobacteriia</taxon>
        <taxon>Flavobacteriales</taxon>
        <taxon>Flavobacteriaceae</taxon>
        <taxon>Flavobacterium</taxon>
    </lineage>
</organism>
<name>A0A2S1LDX9_9FLAO</name>
<protein>
    <submittedName>
        <fullName evidence="1">Uncharacterized protein</fullName>
    </submittedName>
</protein>
<evidence type="ECO:0000313" key="1">
    <source>
        <dbReference type="EMBL" id="AWG21881.1"/>
    </source>
</evidence>
<dbReference type="AlphaFoldDB" id="A0A2S1LDX9"/>
<proteinExistence type="predicted"/>
<accession>A0A2S1LDX9</accession>
<gene>
    <name evidence="1" type="ORF">FFWV33_10250</name>
</gene>
<sequence length="155" mass="17942">MSEIPFARFIVIPSFSKEYAFSIEKKNEEYFVVSITPSESYWRAKNKKNVKFESKKLKIDKKFYSKISHLFQLLAKQTKSYDNEIYSTDGETYYFITADNNGKTKTGKIWTPTNNSLMGNLIKISNNLFSIGNGNYISVSEINSEIDKLVIELEK</sequence>
<dbReference type="RefSeq" id="WP_108740815.1">
    <property type="nucleotide sequence ID" value="NZ_CP020918.1"/>
</dbReference>
<dbReference type="EMBL" id="CP020918">
    <property type="protein sequence ID" value="AWG21881.1"/>
    <property type="molecule type" value="Genomic_DNA"/>
</dbReference>
<dbReference type="OrthoDB" id="1046333at2"/>
<keyword evidence="2" id="KW-1185">Reference proteome</keyword>
<dbReference type="Proteomes" id="UP000244527">
    <property type="component" value="Chromosome"/>
</dbReference>
<evidence type="ECO:0000313" key="2">
    <source>
        <dbReference type="Proteomes" id="UP000244527"/>
    </source>
</evidence>
<reference evidence="1 2" key="1">
    <citation type="submission" date="2017-04" db="EMBL/GenBank/DDBJ databases">
        <title>Compelte genome sequence of WV33.</title>
        <authorList>
            <person name="Lee P.C."/>
        </authorList>
    </citation>
    <scope>NUCLEOTIDE SEQUENCE [LARGE SCALE GENOMIC DNA]</scope>
    <source>
        <strain evidence="1 2">WV33</strain>
    </source>
</reference>